<dbReference type="EMBL" id="CBCJ010000025">
    <property type="protein sequence ID" value="CDA70153.1"/>
    <property type="molecule type" value="Genomic_DNA"/>
</dbReference>
<dbReference type="Proteomes" id="UP000018362">
    <property type="component" value="Unassembled WGS sequence"/>
</dbReference>
<evidence type="ECO:0000313" key="1">
    <source>
        <dbReference type="EMBL" id="CDA70153.1"/>
    </source>
</evidence>
<organism evidence="1 2">
    <name type="scientific">Phocaeicola coprocola CAG:162</name>
    <dbReference type="NCBI Taxonomy" id="1263040"/>
    <lineage>
        <taxon>Bacteria</taxon>
        <taxon>Pseudomonadati</taxon>
        <taxon>Bacteroidota</taxon>
        <taxon>Bacteroidia</taxon>
        <taxon>Bacteroidales</taxon>
        <taxon>Bacteroidaceae</taxon>
        <taxon>Phocaeicola</taxon>
    </lineage>
</organism>
<evidence type="ECO:0000313" key="2">
    <source>
        <dbReference type="Proteomes" id="UP000018362"/>
    </source>
</evidence>
<accession>R6C1C3</accession>
<dbReference type="AlphaFoldDB" id="R6C1C3"/>
<comment type="caution">
    <text evidence="1">The sequence shown here is derived from an EMBL/GenBank/DDBJ whole genome shotgun (WGS) entry which is preliminary data.</text>
</comment>
<reference evidence="1" key="1">
    <citation type="submission" date="2012-11" db="EMBL/GenBank/DDBJ databases">
        <title>Dependencies among metagenomic species, viruses, plasmids and units of genetic variation.</title>
        <authorList>
            <person name="Nielsen H.B."/>
            <person name="Almeida M."/>
            <person name="Juncker A.S."/>
            <person name="Rasmussen S."/>
            <person name="Li J."/>
            <person name="Sunagawa S."/>
            <person name="Plichta D."/>
            <person name="Gautier L."/>
            <person name="Le Chatelier E."/>
            <person name="Peletier E."/>
            <person name="Bonde I."/>
            <person name="Nielsen T."/>
            <person name="Manichanh C."/>
            <person name="Arumugam M."/>
            <person name="Batto J."/>
            <person name="Santos M.B.Q.D."/>
            <person name="Blom N."/>
            <person name="Borruel N."/>
            <person name="Burgdorf K.S."/>
            <person name="Boumezbeur F."/>
            <person name="Casellas F."/>
            <person name="Dore J."/>
            <person name="Guarner F."/>
            <person name="Hansen T."/>
            <person name="Hildebrand F."/>
            <person name="Kaas R.S."/>
            <person name="Kennedy S."/>
            <person name="Kristiansen K."/>
            <person name="Kultima J.R."/>
            <person name="Leonard P."/>
            <person name="Levenez F."/>
            <person name="Lund O."/>
            <person name="Moumen B."/>
            <person name="Le Paslier D."/>
            <person name="Pons N."/>
            <person name="Pedersen O."/>
            <person name="Prifti E."/>
            <person name="Qin J."/>
            <person name="Raes J."/>
            <person name="Tap J."/>
            <person name="Tims S."/>
            <person name="Ussery D.W."/>
            <person name="Yamada T."/>
            <person name="MetaHit consortium"/>
            <person name="Renault P."/>
            <person name="Sicheritz-Ponten T."/>
            <person name="Bork P."/>
            <person name="Wang J."/>
            <person name="Brunak S."/>
            <person name="Ehrlich S.D."/>
        </authorList>
    </citation>
    <scope>NUCLEOTIDE SEQUENCE [LARGE SCALE GENOMIC DNA]</scope>
</reference>
<protein>
    <submittedName>
        <fullName evidence="1">Uncharacterized protein</fullName>
    </submittedName>
</protein>
<gene>
    <name evidence="1" type="ORF">BN509_01303</name>
</gene>
<proteinExistence type="predicted"/>
<name>R6C1C3_9BACT</name>
<sequence>MCIREVSLIDNRHLTVSAIHVNGRKFFHIRVIEKSGSRCCRRILAVRREIRTDEVQHFLIVGSCFVKCNIQRSSTCTVEHHVVDHGIVVDIGSKDTSTGTDDIFMFVIDIPGKLQTRLNLESRQAIVCSQSQFIVYSLIERTLVEISSIIQTQAGNQFKSREKLSLQLCISTGIQNVLFHTVVGSKIQFTNITVRFQIVESVQSVEVETSVRFTTIA</sequence>